<keyword evidence="5" id="KW-1185">Reference proteome</keyword>
<dbReference type="Proteomes" id="UP001345827">
    <property type="component" value="Unassembled WGS sequence"/>
</dbReference>
<keyword evidence="2" id="KW-0408">Iron</keyword>
<name>A0AAV9QMD6_9PEZI</name>
<dbReference type="InterPro" id="IPR027443">
    <property type="entry name" value="IPNS-like_sf"/>
</dbReference>
<dbReference type="InterPro" id="IPR005123">
    <property type="entry name" value="Oxoglu/Fe-dep_dioxygenase_dom"/>
</dbReference>
<dbReference type="InterPro" id="IPR026992">
    <property type="entry name" value="DIOX_N"/>
</dbReference>
<dbReference type="GO" id="GO:0046872">
    <property type="term" value="F:metal ion binding"/>
    <property type="evidence" value="ECO:0007669"/>
    <property type="project" value="UniProtKB-KW"/>
</dbReference>
<evidence type="ECO:0000256" key="2">
    <source>
        <dbReference type="RuleBase" id="RU003682"/>
    </source>
</evidence>
<comment type="caution">
    <text evidence="4">The sequence shown here is derived from an EMBL/GenBank/DDBJ whole genome shotgun (WGS) entry which is preliminary data.</text>
</comment>
<proteinExistence type="inferred from homology"/>
<dbReference type="GO" id="GO:0044283">
    <property type="term" value="P:small molecule biosynthetic process"/>
    <property type="evidence" value="ECO:0007669"/>
    <property type="project" value="UniProtKB-ARBA"/>
</dbReference>
<dbReference type="EMBL" id="JAXLQG010000001">
    <property type="protein sequence ID" value="KAK5545285.1"/>
    <property type="molecule type" value="Genomic_DNA"/>
</dbReference>
<keyword evidence="2" id="KW-0560">Oxidoreductase</keyword>
<evidence type="ECO:0000259" key="3">
    <source>
        <dbReference type="PROSITE" id="PS51471"/>
    </source>
</evidence>
<feature type="domain" description="Fe2OG dioxygenase" evidence="3">
    <location>
        <begin position="204"/>
        <end position="309"/>
    </location>
</feature>
<dbReference type="PRINTS" id="PR00682">
    <property type="entry name" value="IPNSYNTHASE"/>
</dbReference>
<dbReference type="GO" id="GO:0016491">
    <property type="term" value="F:oxidoreductase activity"/>
    <property type="evidence" value="ECO:0007669"/>
    <property type="project" value="UniProtKB-KW"/>
</dbReference>
<sequence>MSTTTATQTIVQGGGMEARTVKEPTGAISFKAVPVIDLSPMDGKDPAKLEELVSQVYDACTQVGFFYVKNHGISHETTENIKAQSARFAKELPLEKKMELDRQHNDMHLGYGPYETEPRPGALRTHRFESFMIGREAQFDREYGSKVGPEHDAKNQWPRDEDLPGFKATVGSYFGDVLSLSRKLIQVIALSLKLDKTFFDDKLDRPGCLLSLNYYTGKPQDASGLNSTIDAHTDHELFTILLQSDGIKALEVVNSEGYWVPAQPIPDTFVVNIGDALAIWTNNVFLSTLHRATNAAGVERISVPFFFGANYDTVMHTLPSCISESRPLKYKSVTAGEHYQMKMNSSYGQKGHTTT</sequence>
<dbReference type="InterPro" id="IPR044861">
    <property type="entry name" value="IPNS-like_FE2OG_OXY"/>
</dbReference>
<comment type="similarity">
    <text evidence="1 2">Belongs to the iron/ascorbate-dependent oxidoreductase family.</text>
</comment>
<dbReference type="SUPFAM" id="SSF51197">
    <property type="entry name" value="Clavaminate synthase-like"/>
    <property type="match status" value="1"/>
</dbReference>
<protein>
    <recommendedName>
        <fullName evidence="3">Fe2OG dioxygenase domain-containing protein</fullName>
    </recommendedName>
</protein>
<accession>A0AAV9QMD6</accession>
<dbReference type="PANTHER" id="PTHR47990">
    <property type="entry name" value="2-OXOGLUTARATE (2OG) AND FE(II)-DEPENDENT OXYGENASE SUPERFAMILY PROTEIN-RELATED"/>
    <property type="match status" value="1"/>
</dbReference>
<evidence type="ECO:0000256" key="1">
    <source>
        <dbReference type="ARBA" id="ARBA00008056"/>
    </source>
</evidence>
<dbReference type="Gene3D" id="2.60.120.330">
    <property type="entry name" value="B-lactam Antibiotic, Isopenicillin N Synthase, Chain"/>
    <property type="match status" value="1"/>
</dbReference>
<dbReference type="Pfam" id="PF03171">
    <property type="entry name" value="2OG-FeII_Oxy"/>
    <property type="match status" value="1"/>
</dbReference>
<organism evidence="4 5">
    <name type="scientific">Vermiconidia calcicola</name>
    <dbReference type="NCBI Taxonomy" id="1690605"/>
    <lineage>
        <taxon>Eukaryota</taxon>
        <taxon>Fungi</taxon>
        <taxon>Dikarya</taxon>
        <taxon>Ascomycota</taxon>
        <taxon>Pezizomycotina</taxon>
        <taxon>Dothideomycetes</taxon>
        <taxon>Dothideomycetidae</taxon>
        <taxon>Mycosphaerellales</taxon>
        <taxon>Extremaceae</taxon>
        <taxon>Vermiconidia</taxon>
    </lineage>
</organism>
<dbReference type="InterPro" id="IPR050231">
    <property type="entry name" value="Iron_ascorbate_oxido_reductase"/>
</dbReference>
<evidence type="ECO:0000313" key="4">
    <source>
        <dbReference type="EMBL" id="KAK5545285.1"/>
    </source>
</evidence>
<gene>
    <name evidence="4" type="ORF">LTR25_000292</name>
</gene>
<keyword evidence="2" id="KW-0479">Metal-binding</keyword>
<evidence type="ECO:0000313" key="5">
    <source>
        <dbReference type="Proteomes" id="UP001345827"/>
    </source>
</evidence>
<reference evidence="4 5" key="1">
    <citation type="submission" date="2023-06" db="EMBL/GenBank/DDBJ databases">
        <title>Black Yeasts Isolated from many extreme environments.</title>
        <authorList>
            <person name="Coleine C."/>
            <person name="Stajich J.E."/>
            <person name="Selbmann L."/>
        </authorList>
    </citation>
    <scope>NUCLEOTIDE SEQUENCE [LARGE SCALE GENOMIC DNA]</scope>
    <source>
        <strain evidence="4 5">CCFEE 5887</strain>
    </source>
</reference>
<dbReference type="AlphaFoldDB" id="A0AAV9QMD6"/>
<dbReference type="Pfam" id="PF14226">
    <property type="entry name" value="DIOX_N"/>
    <property type="match status" value="1"/>
</dbReference>
<dbReference type="PROSITE" id="PS51471">
    <property type="entry name" value="FE2OG_OXY"/>
    <property type="match status" value="1"/>
</dbReference>